<keyword evidence="1" id="KW-1133">Transmembrane helix</keyword>
<feature type="transmembrane region" description="Helical" evidence="1">
    <location>
        <begin position="152"/>
        <end position="174"/>
    </location>
</feature>
<sequence length="301" mass="33842">MKSKLYLLLATSTFCVFIGRAIQHLVWDAPFRTLLWDEGLLRGFVENVLGYNWFDYVTSPTTDKMINLSIDLFGVLYLLAAISVFFLNKEGILKKIGMKLQIIGALGLMFLAFLYSKEKFMQLGQLLEYSAQFSAPFLLWYVVTYKEEKFPILFAKCVIALTFICHGLYAVGFYPVPGKFVDMTISTLGVTESVAKDLLLTAGILDFIVAVGIFIPRIQKPMLAYMVLWGTLTSMARLTGHFHIDFLGNTLLQWLPAVIYRAPHALLPLIILTQINNAKDTAKVESPNFSKKLLSNIGLAN</sequence>
<organism evidence="2 3">
    <name type="scientific">Flammeovirga agarivorans</name>
    <dbReference type="NCBI Taxonomy" id="2726742"/>
    <lineage>
        <taxon>Bacteria</taxon>
        <taxon>Pseudomonadati</taxon>
        <taxon>Bacteroidota</taxon>
        <taxon>Cytophagia</taxon>
        <taxon>Cytophagales</taxon>
        <taxon>Flammeovirgaceae</taxon>
        <taxon>Flammeovirga</taxon>
    </lineage>
</organism>
<evidence type="ECO:0000313" key="2">
    <source>
        <dbReference type="EMBL" id="NLR95046.1"/>
    </source>
</evidence>
<feature type="transmembrane region" description="Helical" evidence="1">
    <location>
        <begin position="194"/>
        <end position="215"/>
    </location>
</feature>
<protein>
    <submittedName>
        <fullName evidence="2">Uncharacterized protein</fullName>
    </submittedName>
</protein>
<dbReference type="Proteomes" id="UP000585050">
    <property type="component" value="Unassembled WGS sequence"/>
</dbReference>
<feature type="transmembrane region" description="Helical" evidence="1">
    <location>
        <begin position="251"/>
        <end position="273"/>
    </location>
</feature>
<dbReference type="EMBL" id="JABAIL010000024">
    <property type="protein sequence ID" value="NLR95046.1"/>
    <property type="molecule type" value="Genomic_DNA"/>
</dbReference>
<keyword evidence="3" id="KW-1185">Reference proteome</keyword>
<feature type="transmembrane region" description="Helical" evidence="1">
    <location>
        <begin position="65"/>
        <end position="88"/>
    </location>
</feature>
<reference evidence="2 3" key="1">
    <citation type="submission" date="2020-04" db="EMBL/GenBank/DDBJ databases">
        <title>Flammeovirga sp. SR4, a novel species isolated from seawater.</title>
        <authorList>
            <person name="Wang X."/>
        </authorList>
    </citation>
    <scope>NUCLEOTIDE SEQUENCE [LARGE SCALE GENOMIC DNA]</scope>
    <source>
        <strain evidence="2 3">SR4</strain>
    </source>
</reference>
<proteinExistence type="predicted"/>
<dbReference type="RefSeq" id="WP_168885751.1">
    <property type="nucleotide sequence ID" value="NZ_JABAIL010000024.1"/>
</dbReference>
<name>A0A7X8SRJ8_9BACT</name>
<dbReference type="AlphaFoldDB" id="A0A7X8SRJ8"/>
<evidence type="ECO:0000313" key="3">
    <source>
        <dbReference type="Proteomes" id="UP000585050"/>
    </source>
</evidence>
<gene>
    <name evidence="2" type="ORF">HGP29_27850</name>
</gene>
<feature type="transmembrane region" description="Helical" evidence="1">
    <location>
        <begin position="129"/>
        <end position="145"/>
    </location>
</feature>
<feature type="transmembrane region" description="Helical" evidence="1">
    <location>
        <begin position="100"/>
        <end position="117"/>
    </location>
</feature>
<feature type="transmembrane region" description="Helical" evidence="1">
    <location>
        <begin position="222"/>
        <end position="239"/>
    </location>
</feature>
<keyword evidence="1" id="KW-0472">Membrane</keyword>
<accession>A0A7X8SRJ8</accession>
<keyword evidence="1" id="KW-0812">Transmembrane</keyword>
<evidence type="ECO:0000256" key="1">
    <source>
        <dbReference type="SAM" id="Phobius"/>
    </source>
</evidence>
<comment type="caution">
    <text evidence="2">The sequence shown here is derived from an EMBL/GenBank/DDBJ whole genome shotgun (WGS) entry which is preliminary data.</text>
</comment>